<gene>
    <name evidence="1" type="ORF">ACFYXI_07955</name>
</gene>
<organism evidence="1 2">
    <name type="scientific">Microtetraspora malaysiensis</name>
    <dbReference type="NCBI Taxonomy" id="161358"/>
    <lineage>
        <taxon>Bacteria</taxon>
        <taxon>Bacillati</taxon>
        <taxon>Actinomycetota</taxon>
        <taxon>Actinomycetes</taxon>
        <taxon>Streptosporangiales</taxon>
        <taxon>Streptosporangiaceae</taxon>
        <taxon>Microtetraspora</taxon>
    </lineage>
</organism>
<keyword evidence="2" id="KW-1185">Reference proteome</keyword>
<accession>A0ABW6SKM6</accession>
<comment type="caution">
    <text evidence="1">The sequence shown here is derived from an EMBL/GenBank/DDBJ whole genome shotgun (WGS) entry which is preliminary data.</text>
</comment>
<evidence type="ECO:0008006" key="3">
    <source>
        <dbReference type="Google" id="ProtNLM"/>
    </source>
</evidence>
<reference evidence="1 2" key="1">
    <citation type="submission" date="2024-10" db="EMBL/GenBank/DDBJ databases">
        <title>The Natural Products Discovery Center: Release of the First 8490 Sequenced Strains for Exploring Actinobacteria Biosynthetic Diversity.</title>
        <authorList>
            <person name="Kalkreuter E."/>
            <person name="Kautsar S.A."/>
            <person name="Yang D."/>
            <person name="Bader C.D."/>
            <person name="Teijaro C.N."/>
            <person name="Fluegel L."/>
            <person name="Davis C.M."/>
            <person name="Simpson J.R."/>
            <person name="Lauterbach L."/>
            <person name="Steele A.D."/>
            <person name="Gui C."/>
            <person name="Meng S."/>
            <person name="Li G."/>
            <person name="Viehrig K."/>
            <person name="Ye F."/>
            <person name="Su P."/>
            <person name="Kiefer A.F."/>
            <person name="Nichols A."/>
            <person name="Cepeda A.J."/>
            <person name="Yan W."/>
            <person name="Fan B."/>
            <person name="Jiang Y."/>
            <person name="Adhikari A."/>
            <person name="Zheng C.-J."/>
            <person name="Schuster L."/>
            <person name="Cowan T.M."/>
            <person name="Smanski M.J."/>
            <person name="Chevrette M.G."/>
            <person name="De Carvalho L.P.S."/>
            <person name="Shen B."/>
        </authorList>
    </citation>
    <scope>NUCLEOTIDE SEQUENCE [LARGE SCALE GENOMIC DNA]</scope>
    <source>
        <strain evidence="1 2">NPDC002173</strain>
    </source>
</reference>
<sequence length="87" mass="9410">MIWDHAADYVSLALLITLAVTVTFSADESSTFRGRVWAVRSAWKWAAIDTATVVTAPDGATVVHMSRRATAIRMLRDVMDVTGGVDG</sequence>
<dbReference type="Proteomes" id="UP001602013">
    <property type="component" value="Unassembled WGS sequence"/>
</dbReference>
<dbReference type="EMBL" id="JBIASD010000004">
    <property type="protein sequence ID" value="MFF3665514.1"/>
    <property type="molecule type" value="Genomic_DNA"/>
</dbReference>
<dbReference type="RefSeq" id="WP_387409529.1">
    <property type="nucleotide sequence ID" value="NZ_JBIASD010000004.1"/>
</dbReference>
<proteinExistence type="predicted"/>
<name>A0ABW6SKM6_9ACTN</name>
<evidence type="ECO:0000313" key="2">
    <source>
        <dbReference type="Proteomes" id="UP001602013"/>
    </source>
</evidence>
<protein>
    <recommendedName>
        <fullName evidence="3">PH domain-containing protein</fullName>
    </recommendedName>
</protein>
<evidence type="ECO:0000313" key="1">
    <source>
        <dbReference type="EMBL" id="MFF3665514.1"/>
    </source>
</evidence>